<proteinExistence type="predicted"/>
<feature type="non-terminal residue" evidence="1">
    <location>
        <position position="360"/>
    </location>
</feature>
<organism evidence="1 2">
    <name type="scientific">Coemansia nantahalensis</name>
    <dbReference type="NCBI Taxonomy" id="2789366"/>
    <lineage>
        <taxon>Eukaryota</taxon>
        <taxon>Fungi</taxon>
        <taxon>Fungi incertae sedis</taxon>
        <taxon>Zoopagomycota</taxon>
        <taxon>Kickxellomycotina</taxon>
        <taxon>Kickxellomycetes</taxon>
        <taxon>Kickxellales</taxon>
        <taxon>Kickxellaceae</taxon>
        <taxon>Coemansia</taxon>
    </lineage>
</organism>
<keyword evidence="2" id="KW-1185">Reference proteome</keyword>
<evidence type="ECO:0000313" key="1">
    <source>
        <dbReference type="EMBL" id="KAJ2762488.1"/>
    </source>
</evidence>
<protein>
    <submittedName>
        <fullName evidence="1">Uncharacterized protein</fullName>
    </submittedName>
</protein>
<dbReference type="EMBL" id="JANBUJ010002960">
    <property type="protein sequence ID" value="KAJ2762488.1"/>
    <property type="molecule type" value="Genomic_DNA"/>
</dbReference>
<sequence length="360" mass="38439">MARRSEEARWRGPPWAARAAAVVALLLAAFGALALLVAGPSGPASAASGGAGFDVRRALDDLARIAQTPHSLNDARSIAVRDYLRSAIRDAIDGSEAEFDDPLSNGTVAEFQAKGSYVYWEDSSLVVRVPGTDSSRSGEALLVQAHYDAVPMSHGAFDDGVGVAVCLELLRSLARQRTRHPVVVNIDWGEEVGLVGARLFAQFHPWAGTVRAYINLEAGGVGGRAMLFRASHPALLHAYRQAVPRPCASLIGNDALKLGLVKSDTDYSVYTTRHGIPGLDLAFTDHRSLYHTARDSIERATAESVLSMGAVVLATARQIADSAHTLRSIPPAPHASDAAHAVEDAVFYDILSRIMVVRSY</sequence>
<dbReference type="Proteomes" id="UP001140234">
    <property type="component" value="Unassembled WGS sequence"/>
</dbReference>
<accession>A0ACC1JLG3</accession>
<reference evidence="1" key="1">
    <citation type="submission" date="2022-07" db="EMBL/GenBank/DDBJ databases">
        <title>Phylogenomic reconstructions and comparative analyses of Kickxellomycotina fungi.</title>
        <authorList>
            <person name="Reynolds N.K."/>
            <person name="Stajich J.E."/>
            <person name="Barry K."/>
            <person name="Grigoriev I.V."/>
            <person name="Crous P."/>
            <person name="Smith M.E."/>
        </authorList>
    </citation>
    <scope>NUCLEOTIDE SEQUENCE</scope>
    <source>
        <strain evidence="1">CBS 109366</strain>
    </source>
</reference>
<comment type="caution">
    <text evidence="1">The sequence shown here is derived from an EMBL/GenBank/DDBJ whole genome shotgun (WGS) entry which is preliminary data.</text>
</comment>
<evidence type="ECO:0000313" key="2">
    <source>
        <dbReference type="Proteomes" id="UP001140234"/>
    </source>
</evidence>
<name>A0ACC1JLG3_9FUNG</name>
<gene>
    <name evidence="1" type="ORF">IWQ57_005788</name>
</gene>